<reference evidence="7" key="1">
    <citation type="journal article" date="2021" name="Mol. Ecol. Resour.">
        <title>Apolygus lucorum genome provides insights into omnivorousness and mesophyll feeding.</title>
        <authorList>
            <person name="Liu Y."/>
            <person name="Liu H."/>
            <person name="Wang H."/>
            <person name="Huang T."/>
            <person name="Liu B."/>
            <person name="Yang B."/>
            <person name="Yin L."/>
            <person name="Li B."/>
            <person name="Zhang Y."/>
            <person name="Zhang S."/>
            <person name="Jiang F."/>
            <person name="Zhang X."/>
            <person name="Ren Y."/>
            <person name="Wang B."/>
            <person name="Wang S."/>
            <person name="Lu Y."/>
            <person name="Wu K."/>
            <person name="Fan W."/>
            <person name="Wang G."/>
        </authorList>
    </citation>
    <scope>NUCLEOTIDE SEQUENCE</scope>
    <source>
        <strain evidence="7">12Hb</strain>
    </source>
</reference>
<feature type="transmembrane region" description="Helical" evidence="6">
    <location>
        <begin position="538"/>
        <end position="560"/>
    </location>
</feature>
<evidence type="ECO:0000256" key="3">
    <source>
        <dbReference type="ARBA" id="ARBA00022692"/>
    </source>
</evidence>
<keyword evidence="5 6" id="KW-0472">Membrane</keyword>
<comment type="function">
    <text evidence="6">Choline transporter.</text>
</comment>
<dbReference type="Proteomes" id="UP000466442">
    <property type="component" value="Unassembled WGS sequence"/>
</dbReference>
<feature type="transmembrane region" description="Helical" evidence="6">
    <location>
        <begin position="508"/>
        <end position="529"/>
    </location>
</feature>
<proteinExistence type="inferred from homology"/>
<dbReference type="InterPro" id="IPR007603">
    <property type="entry name" value="Choline_transptr-like"/>
</dbReference>
<accession>A0A6A4JDM7</accession>
<feature type="transmembrane region" description="Helical" evidence="6">
    <location>
        <begin position="357"/>
        <end position="388"/>
    </location>
</feature>
<gene>
    <name evidence="7" type="ORF">GE061_003009</name>
</gene>
<dbReference type="GO" id="GO:0005886">
    <property type="term" value="C:plasma membrane"/>
    <property type="evidence" value="ECO:0007669"/>
    <property type="project" value="UniProtKB-SubCell"/>
</dbReference>
<feature type="transmembrane region" description="Helical" evidence="6">
    <location>
        <begin position="408"/>
        <end position="426"/>
    </location>
</feature>
<sequence length="615" mass="70309">MAEKPIEVVTSERSGKQSFLRRLKSQSRMSFFLRLMKSRHGQKNTTFEGIPAQIRYCTDVFGIFLLASVTLIFMGLVMYCWIYGDIHRVKNGVDSCGNICGRPIKKKTPGTPTSPLEGRSNEYGPLCEPNNEDKKFLLYQKSDSILATAEHVIKTCVKVCYIGFESHGFKCLPHVGTDVANTIFAITGHENFFKEISEDLCVCWVFLFCLTCIATVMSLVGLIIIRYFALATIWIILLGLLMNALGASLYSWIRWYDLHQEEHPSNAHKKIYNTYLLGGLSATGTFVNLALLMLSLRSRVKLVAELYREAARTFVALSLMSSLWLYITVWIESSGHLTVEGNVTYYKKDAVMHVARWFNFIIAAWWLIFIVGCQDMIVACSVAHWYFIRDKSELKAPIRTSAFYVCRFHLGSLALFALCTSTFRFLRTALKKFEFALINPKNQYIRPLFNCCDCCILFFEKYLALMSRNAYIEMSLHGKNFVTSGREAFLLVVNNRWTMQSISATGDYVLLFLKILAVFPSVIIGTLIYQDIRGINHVWLMIILTALLAFCVSHCFISIIEMVIDTIFICYCYDLKYNDGSEKPYFMSLNLLAFIQRSVTVAEQEGFLDMEFQEP</sequence>
<evidence type="ECO:0000256" key="2">
    <source>
        <dbReference type="ARBA" id="ARBA00007168"/>
    </source>
</evidence>
<dbReference type="OrthoDB" id="420519at2759"/>
<dbReference type="AlphaFoldDB" id="A0A6A4JDM7"/>
<evidence type="ECO:0000256" key="1">
    <source>
        <dbReference type="ARBA" id="ARBA00004141"/>
    </source>
</evidence>
<feature type="transmembrane region" description="Helical" evidence="6">
    <location>
        <begin position="274"/>
        <end position="294"/>
    </location>
</feature>
<feature type="transmembrane region" description="Helical" evidence="6">
    <location>
        <begin position="60"/>
        <end position="82"/>
    </location>
</feature>
<name>A0A6A4JDM7_APOLU</name>
<feature type="transmembrane region" description="Helical" evidence="6">
    <location>
        <begin position="201"/>
        <end position="225"/>
    </location>
</feature>
<dbReference type="PANTHER" id="PTHR12385:SF96">
    <property type="entry name" value="CHOLINE TRANSPORTER-LIKE PROTEIN"/>
    <property type="match status" value="1"/>
</dbReference>
<keyword evidence="4 6" id="KW-1133">Transmembrane helix</keyword>
<evidence type="ECO:0000313" key="8">
    <source>
        <dbReference type="Proteomes" id="UP000466442"/>
    </source>
</evidence>
<keyword evidence="8" id="KW-1185">Reference proteome</keyword>
<comment type="subcellular location">
    <subcellularLocation>
        <location evidence="6">Cell membrane</location>
        <topology evidence="6">Multi-pass membrane protein</topology>
    </subcellularLocation>
    <subcellularLocation>
        <location evidence="1">Membrane</location>
        <topology evidence="1">Multi-pass membrane protein</topology>
    </subcellularLocation>
</comment>
<comment type="similarity">
    <text evidence="2 6">Belongs to the CTL (choline transporter-like) family.</text>
</comment>
<evidence type="ECO:0000313" key="7">
    <source>
        <dbReference type="EMBL" id="KAF6202610.1"/>
    </source>
</evidence>
<protein>
    <recommendedName>
        <fullName evidence="6">Choline transporter-like protein</fullName>
    </recommendedName>
</protein>
<dbReference type="PANTHER" id="PTHR12385">
    <property type="entry name" value="CHOLINE TRANSPORTER-LIKE (SLC FAMILY 44)"/>
    <property type="match status" value="1"/>
</dbReference>
<feature type="transmembrane region" description="Helical" evidence="6">
    <location>
        <begin position="231"/>
        <end position="253"/>
    </location>
</feature>
<comment type="caution">
    <text evidence="7">The sequence shown here is derived from an EMBL/GenBank/DDBJ whole genome shotgun (WGS) entry which is preliminary data.</text>
</comment>
<organism evidence="7 8">
    <name type="scientific">Apolygus lucorum</name>
    <name type="common">Small green plant bug</name>
    <name type="synonym">Lygocoris lucorum</name>
    <dbReference type="NCBI Taxonomy" id="248454"/>
    <lineage>
        <taxon>Eukaryota</taxon>
        <taxon>Metazoa</taxon>
        <taxon>Ecdysozoa</taxon>
        <taxon>Arthropoda</taxon>
        <taxon>Hexapoda</taxon>
        <taxon>Insecta</taxon>
        <taxon>Pterygota</taxon>
        <taxon>Neoptera</taxon>
        <taxon>Paraneoptera</taxon>
        <taxon>Hemiptera</taxon>
        <taxon>Heteroptera</taxon>
        <taxon>Panheteroptera</taxon>
        <taxon>Cimicomorpha</taxon>
        <taxon>Miridae</taxon>
        <taxon>Mirini</taxon>
        <taxon>Apolygus</taxon>
    </lineage>
</organism>
<dbReference type="EMBL" id="WIXP02000011">
    <property type="protein sequence ID" value="KAF6202610.1"/>
    <property type="molecule type" value="Genomic_DNA"/>
</dbReference>
<dbReference type="GO" id="GO:0022857">
    <property type="term" value="F:transmembrane transporter activity"/>
    <property type="evidence" value="ECO:0007669"/>
    <property type="project" value="UniProtKB-UniRule"/>
</dbReference>
<dbReference type="Pfam" id="PF04515">
    <property type="entry name" value="Choline_transpo"/>
    <property type="match status" value="1"/>
</dbReference>
<evidence type="ECO:0000256" key="6">
    <source>
        <dbReference type="RuleBase" id="RU368066"/>
    </source>
</evidence>
<evidence type="ECO:0000256" key="5">
    <source>
        <dbReference type="ARBA" id="ARBA00023136"/>
    </source>
</evidence>
<feature type="transmembrane region" description="Helical" evidence="6">
    <location>
        <begin position="314"/>
        <end position="331"/>
    </location>
</feature>
<evidence type="ECO:0000256" key="4">
    <source>
        <dbReference type="ARBA" id="ARBA00022989"/>
    </source>
</evidence>
<keyword evidence="3 6" id="KW-0812">Transmembrane</keyword>